<feature type="region of interest" description="Disordered" evidence="1">
    <location>
        <begin position="735"/>
        <end position="755"/>
    </location>
</feature>
<keyword evidence="2" id="KW-0812">Transmembrane</keyword>
<reference evidence="3" key="1">
    <citation type="submission" date="2021-12" db="EMBL/GenBank/DDBJ databases">
        <title>Prjna785345.</title>
        <authorList>
            <person name="Rujirawat T."/>
            <person name="Krajaejun T."/>
        </authorList>
    </citation>
    <scope>NUCLEOTIDE SEQUENCE</scope>
    <source>
        <strain evidence="3">Pi057C3</strain>
    </source>
</reference>
<feature type="transmembrane region" description="Helical" evidence="2">
    <location>
        <begin position="200"/>
        <end position="217"/>
    </location>
</feature>
<evidence type="ECO:0000256" key="1">
    <source>
        <dbReference type="SAM" id="MobiDB-lite"/>
    </source>
</evidence>
<sequence>MVHLIVAMQRFADHSAVSAFIRRCFRSVRASTCLELKLALNEQLSLINLLFDRMAPSDRATVLDHFEIEAILLRSQQDFFAPQLVLGVRDGFVDVLPKTSITVDFSEQRERLDMVSSEDQLYASIQRLARARQVFRDCEFLLSPDATQRVQLVQAPPAQLVGPLSGDDMKQAFRRLVATVFCLAQLDLLSLATMELLLPGLLFVVAALTVLWVSLVVKGLDPARLLRSAYKSPQHYLTPASIEERERLMRNSSELELEPAPGPRTAQTMLYSDVVNSLSDCATVADVEERLQFLRRRRLVNSDIKAKHFAQLCFHRLQLAALSPAALSAIVVALHRYVQHRSVAECVQRCVEATHGAATLTLKYELERHVSLFRLVYRRIRDAAARDAILEHLQREGEELAASPEFVKPTKLLCDIDDTMLSVLFDTRYPELTVYPGAHQFVHELLFSQRELLPAALFRSDEDHAARPHPGPRIAFLTARPELLRKRSVRELRKCGFFHFTLLMGRLSSAVLGPQRIAAGKLENFVQFRRLFAEHRFVFVGDNGQGDIDLGKALLRDPARFGEVVVLIHDVIRNHMTQTLRALEAAAAASEAAESEAASPPCEALPLPLPVPPSSAGRRLRRRVSIPYRFQEMADHGIHTFRTYVGAMGHLHARGLVSTAAVGRVAHKTLRAFASIAFETAEQRENLALEIAADLATVLASDERLRVSVAAAEQLAGGELPPDVRTLLAELLAPRRAGQQQEEQQEEQQEMRCTA</sequence>
<dbReference type="Proteomes" id="UP001209570">
    <property type="component" value="Unassembled WGS sequence"/>
</dbReference>
<organism evidence="3 4">
    <name type="scientific">Pythium insidiosum</name>
    <name type="common">Pythiosis disease agent</name>
    <dbReference type="NCBI Taxonomy" id="114742"/>
    <lineage>
        <taxon>Eukaryota</taxon>
        <taxon>Sar</taxon>
        <taxon>Stramenopiles</taxon>
        <taxon>Oomycota</taxon>
        <taxon>Peronosporomycetes</taxon>
        <taxon>Pythiales</taxon>
        <taxon>Pythiaceae</taxon>
        <taxon>Pythium</taxon>
    </lineage>
</organism>
<keyword evidence="2" id="KW-0472">Membrane</keyword>
<dbReference type="PANTHER" id="PTHR40861:SF1">
    <property type="entry name" value="PHOSPHATIDATE PHOSPHATASE APP1 CATALYTIC DOMAIN-CONTAINING PROTEIN"/>
    <property type="match status" value="1"/>
</dbReference>
<dbReference type="EMBL" id="JAKCXM010000112">
    <property type="protein sequence ID" value="KAJ0402067.1"/>
    <property type="molecule type" value="Genomic_DNA"/>
</dbReference>
<proteinExistence type="predicted"/>
<evidence type="ECO:0000313" key="3">
    <source>
        <dbReference type="EMBL" id="KAJ0402067.1"/>
    </source>
</evidence>
<gene>
    <name evidence="3" type="ORF">P43SY_009272</name>
</gene>
<evidence type="ECO:0008006" key="5">
    <source>
        <dbReference type="Google" id="ProtNLM"/>
    </source>
</evidence>
<evidence type="ECO:0000256" key="2">
    <source>
        <dbReference type="SAM" id="Phobius"/>
    </source>
</evidence>
<name>A0AAD5M2I4_PYTIN</name>
<comment type="caution">
    <text evidence="3">The sequence shown here is derived from an EMBL/GenBank/DDBJ whole genome shotgun (WGS) entry which is preliminary data.</text>
</comment>
<dbReference type="AlphaFoldDB" id="A0AAD5M2I4"/>
<accession>A0AAD5M2I4</accession>
<dbReference type="PANTHER" id="PTHR40861">
    <property type="entry name" value="DUF2183 DOMAIN-CONTAINING PROTEIN"/>
    <property type="match status" value="1"/>
</dbReference>
<keyword evidence="2" id="KW-1133">Transmembrane helix</keyword>
<evidence type="ECO:0000313" key="4">
    <source>
        <dbReference type="Proteomes" id="UP001209570"/>
    </source>
</evidence>
<protein>
    <recommendedName>
        <fullName evidence="5">Phosphatidate phosphatase APP1 catalytic domain-containing protein</fullName>
    </recommendedName>
</protein>
<keyword evidence="4" id="KW-1185">Reference proteome</keyword>